<feature type="transmembrane region" description="Helical" evidence="1">
    <location>
        <begin position="6"/>
        <end position="29"/>
    </location>
</feature>
<keyword evidence="3" id="KW-1185">Reference proteome</keyword>
<protein>
    <submittedName>
        <fullName evidence="2">Uncharacterized protein</fullName>
    </submittedName>
</protein>
<comment type="caution">
    <text evidence="2">The sequence shown here is derived from an EMBL/GenBank/DDBJ whole genome shotgun (WGS) entry which is preliminary data.</text>
</comment>
<reference evidence="2" key="1">
    <citation type="submission" date="2023-06" db="EMBL/GenBank/DDBJ databases">
        <title>Male Hemibagrus guttatus genome.</title>
        <authorList>
            <person name="Bian C."/>
        </authorList>
    </citation>
    <scope>NUCLEOTIDE SEQUENCE</scope>
    <source>
        <strain evidence="2">Male_cb2023</strain>
        <tissue evidence="2">Muscle</tissue>
    </source>
</reference>
<feature type="transmembrane region" description="Helical" evidence="1">
    <location>
        <begin position="50"/>
        <end position="69"/>
    </location>
</feature>
<sequence length="119" mass="13396">MNCIMFIVYGYTVYIDTVWFVVCSASCVAQCVVHMNRAVCSAQVRSGDEYLTSCTLILFFTLFLFSSGVKKASRASAVTSSCPKQIPFCRIQLSRLYERFFRGIIIYTVGNVLGKMSEH</sequence>
<keyword evidence="1" id="KW-0472">Membrane</keyword>
<keyword evidence="1" id="KW-0812">Transmembrane</keyword>
<gene>
    <name evidence="2" type="ORF">QTP70_024289</name>
</gene>
<evidence type="ECO:0000313" key="2">
    <source>
        <dbReference type="EMBL" id="KAK3554497.1"/>
    </source>
</evidence>
<evidence type="ECO:0000313" key="3">
    <source>
        <dbReference type="Proteomes" id="UP001274896"/>
    </source>
</evidence>
<accession>A0AAE0RHY7</accession>
<dbReference type="AlphaFoldDB" id="A0AAE0RHY7"/>
<organism evidence="2 3">
    <name type="scientific">Hemibagrus guttatus</name>
    <dbReference type="NCBI Taxonomy" id="175788"/>
    <lineage>
        <taxon>Eukaryota</taxon>
        <taxon>Metazoa</taxon>
        <taxon>Chordata</taxon>
        <taxon>Craniata</taxon>
        <taxon>Vertebrata</taxon>
        <taxon>Euteleostomi</taxon>
        <taxon>Actinopterygii</taxon>
        <taxon>Neopterygii</taxon>
        <taxon>Teleostei</taxon>
        <taxon>Ostariophysi</taxon>
        <taxon>Siluriformes</taxon>
        <taxon>Bagridae</taxon>
        <taxon>Hemibagrus</taxon>
    </lineage>
</organism>
<name>A0AAE0RHY7_9TELE</name>
<keyword evidence="1" id="KW-1133">Transmembrane helix</keyword>
<evidence type="ECO:0000256" key="1">
    <source>
        <dbReference type="SAM" id="Phobius"/>
    </source>
</evidence>
<dbReference type="EMBL" id="JAUCMX010000002">
    <property type="protein sequence ID" value="KAK3554497.1"/>
    <property type="molecule type" value="Genomic_DNA"/>
</dbReference>
<proteinExistence type="predicted"/>
<dbReference type="Proteomes" id="UP001274896">
    <property type="component" value="Unassembled WGS sequence"/>
</dbReference>